<evidence type="ECO:0000313" key="19">
    <source>
        <dbReference type="Proteomes" id="UP000019132"/>
    </source>
</evidence>
<keyword evidence="11" id="KW-0443">Lipid metabolism</keyword>
<dbReference type="eggNOG" id="KOG2088">
    <property type="taxonomic scope" value="Eukaryota"/>
</dbReference>
<dbReference type="OMA" id="DHMVHHY"/>
<comment type="subcellular location">
    <subcellularLocation>
        <location evidence="2">Cell membrane</location>
        <topology evidence="2">Multi-pass membrane protein</topology>
    </subcellularLocation>
</comment>
<keyword evidence="7" id="KW-0378">Hydrolase</keyword>
<evidence type="ECO:0000256" key="9">
    <source>
        <dbReference type="ARBA" id="ARBA00022963"/>
    </source>
</evidence>
<keyword evidence="10 16" id="KW-1133">Transmembrane helix</keyword>
<dbReference type="GO" id="GO:0005886">
    <property type="term" value="C:plasma membrane"/>
    <property type="evidence" value="ECO:0007669"/>
    <property type="project" value="UniProtKB-SubCell"/>
</dbReference>
<dbReference type="EC" id="3.1.1.116" evidence="14"/>
<reference evidence="18" key="3">
    <citation type="submission" date="2015-02" db="UniProtKB">
        <authorList>
            <consortium name="EnsemblProtists"/>
        </authorList>
    </citation>
    <scope>IDENTIFICATION</scope>
    <source>
        <strain evidence="18">DAOM BR144</strain>
    </source>
</reference>
<feature type="compositionally biased region" description="Polar residues" evidence="15">
    <location>
        <begin position="612"/>
        <end position="626"/>
    </location>
</feature>
<dbReference type="PANTHER" id="PTHR45792">
    <property type="entry name" value="DIACYLGLYCEROL LIPASE HOMOLOG-RELATED"/>
    <property type="match status" value="1"/>
</dbReference>
<evidence type="ECO:0000256" key="12">
    <source>
        <dbReference type="ARBA" id="ARBA00023136"/>
    </source>
</evidence>
<dbReference type="InterPro" id="IPR002921">
    <property type="entry name" value="Fungal_lipase-type"/>
</dbReference>
<name>K3WIU7_GLOUD</name>
<evidence type="ECO:0000256" key="5">
    <source>
        <dbReference type="ARBA" id="ARBA00022692"/>
    </source>
</evidence>
<dbReference type="SUPFAM" id="SSF53474">
    <property type="entry name" value="alpha/beta-Hydrolases"/>
    <property type="match status" value="1"/>
</dbReference>
<keyword evidence="9" id="KW-0442">Lipid degradation</keyword>
<reference evidence="19" key="1">
    <citation type="journal article" date="2010" name="Genome Biol.">
        <title>Genome sequence of the necrotrophic plant pathogen Pythium ultimum reveals original pathogenicity mechanisms and effector repertoire.</title>
        <authorList>
            <person name="Levesque C.A."/>
            <person name="Brouwer H."/>
            <person name="Cano L."/>
            <person name="Hamilton J.P."/>
            <person name="Holt C."/>
            <person name="Huitema E."/>
            <person name="Raffaele S."/>
            <person name="Robideau G.P."/>
            <person name="Thines M."/>
            <person name="Win J."/>
            <person name="Zerillo M.M."/>
            <person name="Beakes G.W."/>
            <person name="Boore J.L."/>
            <person name="Busam D."/>
            <person name="Dumas B."/>
            <person name="Ferriera S."/>
            <person name="Fuerstenberg S.I."/>
            <person name="Gachon C.M."/>
            <person name="Gaulin E."/>
            <person name="Govers F."/>
            <person name="Grenville-Briggs L."/>
            <person name="Horner N."/>
            <person name="Hostetler J."/>
            <person name="Jiang R.H."/>
            <person name="Johnson J."/>
            <person name="Krajaejun T."/>
            <person name="Lin H."/>
            <person name="Meijer H.J."/>
            <person name="Moore B."/>
            <person name="Morris P."/>
            <person name="Phuntmart V."/>
            <person name="Puiu D."/>
            <person name="Shetty J."/>
            <person name="Stajich J.E."/>
            <person name="Tripathy S."/>
            <person name="Wawra S."/>
            <person name="van West P."/>
            <person name="Whitty B.R."/>
            <person name="Coutinho P.M."/>
            <person name="Henrissat B."/>
            <person name="Martin F."/>
            <person name="Thomas P.D."/>
            <person name="Tyler B.M."/>
            <person name="De Vries R.P."/>
            <person name="Kamoun S."/>
            <person name="Yandell M."/>
            <person name="Tisserat N."/>
            <person name="Buell C.R."/>
        </authorList>
    </citation>
    <scope>NUCLEOTIDE SEQUENCE</scope>
    <source>
        <strain evidence="19">DAOM:BR144</strain>
    </source>
</reference>
<feature type="transmembrane region" description="Helical" evidence="16">
    <location>
        <begin position="58"/>
        <end position="79"/>
    </location>
</feature>
<comment type="cofactor">
    <cofactor evidence="1">
        <name>Ca(2+)</name>
        <dbReference type="ChEBI" id="CHEBI:29108"/>
    </cofactor>
</comment>
<evidence type="ECO:0000256" key="13">
    <source>
        <dbReference type="ARBA" id="ARBA00024531"/>
    </source>
</evidence>
<dbReference type="Proteomes" id="UP000019132">
    <property type="component" value="Unassembled WGS sequence"/>
</dbReference>
<evidence type="ECO:0000256" key="14">
    <source>
        <dbReference type="ARBA" id="ARBA00026104"/>
    </source>
</evidence>
<sequence>MGVDIKRVVLNPRAYLTPFVILVLVHHLPLIIAYLTISKPDGFKQCERLHDLFKWLRVAFILHVVMAALMVLDVVLTLSLKVYRVKRPENWLILTIFLLYIGNLVWTIYGEAEFRTDTSVCSNDSEVFQDRADSVGYFQHADFVATVVIVSIGACTSYMCGVHTSSDIAEAEMRWQKRCSTMFRAFTCRKADSSEHDEEDIFQSLGKILGKFFVVRYNTTKFEGLQFNDLAFMLGLVSKTQKQERKEERERVERDAEGGIEDPSVVHFPPEEEETRLRDLAFFGKLAIGIYGWPIYVWYSPFYWFRVFGCFSKPTSDQVFDHDNVLQGNRASFVGYTGIRRESLVYLNCYNFVFQAPYSIVKDAERKELIISVRGSMSFYDFITDGLAKVEAMHPEELPDDVPNPHATRTHYGMLRTARSLFADLQVGSRKQLFWDFARRHCSVSGGHLSQTTAQRKEWKIVVCGHSMGAGVGAILSVMLRKEFPTTKAFLYAPPMMFDPETAVWTKLFMTTAVYSDDIVPRLSLANVTRLRDDMATHFHEVANERLFKVRYGRTGKKKLLEEVQEQQQYHNSIQLDVVDASNAMTGGTTIMDSEDYVSSQNSSRALIADNGDNSPETRTPTSSRGNENENRSTIMADDRSKRSSHVLDLDFLRTSEIDADQDVDVPGVIVHIQPVKQARKCGCTVFLGEQQMKYTLRDASYFRKIWVTPRAVQDHMVHHYDRTIHFLVHNCLEFPEKHDDALASSSASVNARGGKPRRADSSDSSWVDASATDDDSGETRVANSNAPYREIAEVV</sequence>
<evidence type="ECO:0000256" key="11">
    <source>
        <dbReference type="ARBA" id="ARBA00023098"/>
    </source>
</evidence>
<keyword evidence="5 16" id="KW-0812">Transmembrane</keyword>
<dbReference type="InParanoid" id="K3WIU7"/>
<feature type="transmembrane region" description="Helical" evidence="16">
    <location>
        <begin position="286"/>
        <end position="305"/>
    </location>
</feature>
<feature type="domain" description="Fungal lipase-type" evidence="17">
    <location>
        <begin position="371"/>
        <end position="526"/>
    </location>
</feature>
<keyword evidence="4" id="KW-0597">Phosphoprotein</keyword>
<dbReference type="AlphaFoldDB" id="K3WIU7"/>
<protein>
    <recommendedName>
        <fullName evidence="14">sn-1-specific diacylglycerol lipase</fullName>
        <ecNumber evidence="14">3.1.1.116</ecNumber>
    </recommendedName>
</protein>
<evidence type="ECO:0000259" key="17">
    <source>
        <dbReference type="Pfam" id="PF01764"/>
    </source>
</evidence>
<evidence type="ECO:0000256" key="2">
    <source>
        <dbReference type="ARBA" id="ARBA00004651"/>
    </source>
</evidence>
<dbReference type="Pfam" id="PF01764">
    <property type="entry name" value="Lipase_3"/>
    <property type="match status" value="1"/>
</dbReference>
<evidence type="ECO:0000256" key="8">
    <source>
        <dbReference type="ARBA" id="ARBA00022837"/>
    </source>
</evidence>
<evidence type="ECO:0000256" key="15">
    <source>
        <dbReference type="SAM" id="MobiDB-lite"/>
    </source>
</evidence>
<evidence type="ECO:0000256" key="4">
    <source>
        <dbReference type="ARBA" id="ARBA00022553"/>
    </source>
</evidence>
<dbReference type="GO" id="GO:0016298">
    <property type="term" value="F:lipase activity"/>
    <property type="evidence" value="ECO:0007669"/>
    <property type="project" value="TreeGrafter"/>
</dbReference>
<dbReference type="GO" id="GO:0046872">
    <property type="term" value="F:metal ion binding"/>
    <property type="evidence" value="ECO:0007669"/>
    <property type="project" value="UniProtKB-KW"/>
</dbReference>
<evidence type="ECO:0000256" key="6">
    <source>
        <dbReference type="ARBA" id="ARBA00022723"/>
    </source>
</evidence>
<comment type="catalytic activity">
    <reaction evidence="13">
        <text>a 1,2-diacyl-sn-glycerol + H2O = a 2-acylglycerol + a fatty acid + H(+)</text>
        <dbReference type="Rhea" id="RHEA:33275"/>
        <dbReference type="ChEBI" id="CHEBI:15377"/>
        <dbReference type="ChEBI" id="CHEBI:15378"/>
        <dbReference type="ChEBI" id="CHEBI:17389"/>
        <dbReference type="ChEBI" id="CHEBI:17815"/>
        <dbReference type="ChEBI" id="CHEBI:28868"/>
        <dbReference type="EC" id="3.1.1.116"/>
    </reaction>
    <physiologicalReaction direction="left-to-right" evidence="13">
        <dbReference type="Rhea" id="RHEA:33276"/>
    </physiologicalReaction>
</comment>
<dbReference type="InterPro" id="IPR029058">
    <property type="entry name" value="AB_hydrolase_fold"/>
</dbReference>
<organism evidence="18 19">
    <name type="scientific">Globisporangium ultimum (strain ATCC 200006 / CBS 805.95 / DAOM BR144)</name>
    <name type="common">Pythium ultimum</name>
    <dbReference type="NCBI Taxonomy" id="431595"/>
    <lineage>
        <taxon>Eukaryota</taxon>
        <taxon>Sar</taxon>
        <taxon>Stramenopiles</taxon>
        <taxon>Oomycota</taxon>
        <taxon>Peronosporomycetes</taxon>
        <taxon>Pythiales</taxon>
        <taxon>Pythiaceae</taxon>
        <taxon>Globisporangium</taxon>
    </lineage>
</organism>
<dbReference type="VEuPathDB" id="FungiDB:PYU1_G004878"/>
<keyword evidence="12 16" id="KW-0472">Membrane</keyword>
<keyword evidence="6" id="KW-0479">Metal-binding</keyword>
<dbReference type="InterPro" id="IPR052214">
    <property type="entry name" value="DAG_Lipase-Related"/>
</dbReference>
<evidence type="ECO:0000256" key="1">
    <source>
        <dbReference type="ARBA" id="ARBA00001913"/>
    </source>
</evidence>
<feature type="transmembrane region" description="Helical" evidence="16">
    <location>
        <begin position="15"/>
        <end position="37"/>
    </location>
</feature>
<dbReference type="CDD" id="cd00519">
    <property type="entry name" value="Lipase_3"/>
    <property type="match status" value="1"/>
</dbReference>
<keyword evidence="8" id="KW-0106">Calcium</keyword>
<dbReference type="Gene3D" id="3.40.50.1820">
    <property type="entry name" value="alpha/beta hydrolase"/>
    <property type="match status" value="1"/>
</dbReference>
<feature type="region of interest" description="Disordered" evidence="15">
    <location>
        <begin position="607"/>
        <end position="640"/>
    </location>
</feature>
<evidence type="ECO:0000256" key="7">
    <source>
        <dbReference type="ARBA" id="ARBA00022801"/>
    </source>
</evidence>
<feature type="compositionally biased region" description="Basic and acidic residues" evidence="15">
    <location>
        <begin position="627"/>
        <end position="640"/>
    </location>
</feature>
<dbReference type="EMBL" id="GL376564">
    <property type="status" value="NOT_ANNOTATED_CDS"/>
    <property type="molecule type" value="Genomic_DNA"/>
</dbReference>
<evidence type="ECO:0000256" key="10">
    <source>
        <dbReference type="ARBA" id="ARBA00022989"/>
    </source>
</evidence>
<evidence type="ECO:0000256" key="16">
    <source>
        <dbReference type="SAM" id="Phobius"/>
    </source>
</evidence>
<dbReference type="PANTHER" id="PTHR45792:SF8">
    <property type="entry name" value="DIACYLGLYCEROL LIPASE-ALPHA"/>
    <property type="match status" value="1"/>
</dbReference>
<dbReference type="HOGENOM" id="CLU_016645_0_0_1"/>
<feature type="region of interest" description="Disordered" evidence="15">
    <location>
        <begin position="746"/>
        <end position="787"/>
    </location>
</feature>
<dbReference type="GO" id="GO:0016042">
    <property type="term" value="P:lipid catabolic process"/>
    <property type="evidence" value="ECO:0007669"/>
    <property type="project" value="UniProtKB-KW"/>
</dbReference>
<dbReference type="EnsemblProtists" id="PYU1_T004889">
    <property type="protein sequence ID" value="PYU1_T004889"/>
    <property type="gene ID" value="PYU1_G004878"/>
</dbReference>
<feature type="transmembrane region" description="Helical" evidence="16">
    <location>
        <begin position="91"/>
        <end position="109"/>
    </location>
</feature>
<keyword evidence="3" id="KW-1003">Cell membrane</keyword>
<keyword evidence="19" id="KW-1185">Reference proteome</keyword>
<proteinExistence type="predicted"/>
<reference evidence="19" key="2">
    <citation type="submission" date="2010-04" db="EMBL/GenBank/DDBJ databases">
        <authorList>
            <person name="Buell R."/>
            <person name="Hamilton J."/>
            <person name="Hostetler J."/>
        </authorList>
    </citation>
    <scope>NUCLEOTIDE SEQUENCE [LARGE SCALE GENOMIC DNA]</scope>
    <source>
        <strain evidence="19">DAOM:BR144</strain>
    </source>
</reference>
<evidence type="ECO:0000256" key="3">
    <source>
        <dbReference type="ARBA" id="ARBA00022475"/>
    </source>
</evidence>
<evidence type="ECO:0000313" key="18">
    <source>
        <dbReference type="EnsemblProtists" id="PYU1_T004889"/>
    </source>
</evidence>
<accession>K3WIU7</accession>